<dbReference type="EMBL" id="VRLR01000001">
    <property type="protein sequence ID" value="TXK82893.1"/>
    <property type="molecule type" value="Genomic_DNA"/>
</dbReference>
<keyword evidence="2" id="KW-1185">Reference proteome</keyword>
<dbReference type="RefSeq" id="WP_053423255.1">
    <property type="nucleotide sequence ID" value="NZ_BAAAGC010000002.1"/>
</dbReference>
<dbReference type="Proteomes" id="UP000321814">
    <property type="component" value="Unassembled WGS sequence"/>
</dbReference>
<accession>A0A5C8M395</accession>
<proteinExistence type="predicted"/>
<protein>
    <submittedName>
        <fullName evidence="1">Uncharacterized protein</fullName>
    </submittedName>
</protein>
<sequence length="68" mass="7701">MGKRTSEFMRSVHIKTIQADLQQGKSIEDATQHLRFVGVCEDEMIELLIEAGYNPEHYAIQGSEYSGI</sequence>
<evidence type="ECO:0000313" key="2">
    <source>
        <dbReference type="Proteomes" id="UP000321814"/>
    </source>
</evidence>
<gene>
    <name evidence="1" type="ORF">FU839_00980</name>
</gene>
<evidence type="ECO:0000313" key="1">
    <source>
        <dbReference type="EMBL" id="TXK82893.1"/>
    </source>
</evidence>
<name>A0A5C8M395_9GAMM</name>
<dbReference type="OrthoDB" id="5772373at2"/>
<organism evidence="1 2">
    <name type="scientific">Rheinheimera tangshanensis</name>
    <dbReference type="NCBI Taxonomy" id="400153"/>
    <lineage>
        <taxon>Bacteria</taxon>
        <taxon>Pseudomonadati</taxon>
        <taxon>Pseudomonadota</taxon>
        <taxon>Gammaproteobacteria</taxon>
        <taxon>Chromatiales</taxon>
        <taxon>Chromatiaceae</taxon>
        <taxon>Rheinheimera</taxon>
    </lineage>
</organism>
<reference evidence="1 2" key="1">
    <citation type="submission" date="2019-08" db="EMBL/GenBank/DDBJ databases">
        <title>Draft genome analysis of Rheinheimera tangshanensis isolated from the roots of fresh rice plants (Oryza sativa).</title>
        <authorList>
            <person name="Yu Q."/>
            <person name="Qi Y."/>
            <person name="Zhang H."/>
            <person name="Pu J."/>
        </authorList>
    </citation>
    <scope>NUCLEOTIDE SEQUENCE [LARGE SCALE GENOMIC DNA]</scope>
    <source>
        <strain evidence="1 2">JA3-B52</strain>
    </source>
</reference>
<comment type="caution">
    <text evidence="1">The sequence shown here is derived from an EMBL/GenBank/DDBJ whole genome shotgun (WGS) entry which is preliminary data.</text>
</comment>
<dbReference type="AlphaFoldDB" id="A0A5C8M395"/>